<organism evidence="6">
    <name type="scientific">Colaphellus bowringi</name>
    <dbReference type="NCBI Taxonomy" id="561076"/>
    <lineage>
        <taxon>Eukaryota</taxon>
        <taxon>Metazoa</taxon>
        <taxon>Ecdysozoa</taxon>
        <taxon>Arthropoda</taxon>
        <taxon>Hexapoda</taxon>
        <taxon>Insecta</taxon>
        <taxon>Pterygota</taxon>
        <taxon>Neoptera</taxon>
        <taxon>Endopterygota</taxon>
        <taxon>Coleoptera</taxon>
        <taxon>Polyphaga</taxon>
        <taxon>Cucujiformia</taxon>
        <taxon>Chrysomeloidea</taxon>
        <taxon>Chrysomelidae</taxon>
        <taxon>Chrysomelinae</taxon>
        <taxon>Chrysomelini</taxon>
        <taxon>Colaphellus</taxon>
    </lineage>
</organism>
<dbReference type="Pfam" id="PF01395">
    <property type="entry name" value="PBP_GOBP"/>
    <property type="match status" value="1"/>
</dbReference>
<dbReference type="EMBL" id="KT381504">
    <property type="protein sequence ID" value="ALR72510.1"/>
    <property type="molecule type" value="mRNA"/>
</dbReference>
<dbReference type="GO" id="GO:0005615">
    <property type="term" value="C:extracellular space"/>
    <property type="evidence" value="ECO:0007669"/>
    <property type="project" value="TreeGrafter"/>
</dbReference>
<sequence>MRVFIVFCCVIGHVLTQMVSPSQLNTILQYHTECREKTKLPNSLVTGLIAGQFPNDPVLKSHLLCVHQKLGVQDADGNLRKEFISETLGAVLPASVDSKELLNKCAVQKSSPEDTALDLDRCLYQTVQPMRG</sequence>
<keyword evidence="3" id="KW-0964">Secreted</keyword>
<dbReference type="GO" id="GO:0005549">
    <property type="term" value="F:odorant binding"/>
    <property type="evidence" value="ECO:0007669"/>
    <property type="project" value="InterPro"/>
</dbReference>
<dbReference type="SUPFAM" id="SSF47565">
    <property type="entry name" value="Insect pheromone/odorant-binding proteins"/>
    <property type="match status" value="1"/>
</dbReference>
<evidence type="ECO:0000313" key="6">
    <source>
        <dbReference type="EMBL" id="ALR72510.1"/>
    </source>
</evidence>
<evidence type="ECO:0000256" key="4">
    <source>
        <dbReference type="ARBA" id="ARBA00022729"/>
    </source>
</evidence>
<comment type="similarity">
    <text evidence="2">Belongs to the PBP/GOBP family.</text>
</comment>
<feature type="chain" id="PRO_5006612713" evidence="5">
    <location>
        <begin position="17"/>
        <end position="132"/>
    </location>
</feature>
<evidence type="ECO:0000256" key="5">
    <source>
        <dbReference type="SAM" id="SignalP"/>
    </source>
</evidence>
<name>A0A0S3J419_9CUCU</name>
<proteinExistence type="evidence at transcript level"/>
<dbReference type="CDD" id="cd23992">
    <property type="entry name" value="PBP_GOBP"/>
    <property type="match status" value="1"/>
</dbReference>
<dbReference type="InterPro" id="IPR036728">
    <property type="entry name" value="PBP_GOBP_sf"/>
</dbReference>
<feature type="signal peptide" evidence="5">
    <location>
        <begin position="1"/>
        <end position="16"/>
    </location>
</feature>
<dbReference type="GO" id="GO:0007608">
    <property type="term" value="P:sensory perception of smell"/>
    <property type="evidence" value="ECO:0007669"/>
    <property type="project" value="TreeGrafter"/>
</dbReference>
<evidence type="ECO:0000256" key="2">
    <source>
        <dbReference type="ARBA" id="ARBA00008098"/>
    </source>
</evidence>
<reference evidence="6" key="1">
    <citation type="journal article" date="2015" name="BMC Genomics">
        <title>Candidate chemosensory genes identified in Colaphellus bowringi by antennal transcriptome analysis.</title>
        <authorList>
            <person name="Li X.M."/>
            <person name="Zhu X.Y."/>
            <person name="Wang Z.Q."/>
            <person name="Wang Y."/>
            <person name="He P."/>
            <person name="Chen G."/>
            <person name="Sun L."/>
            <person name="Deng D.G."/>
            <person name="Zhang Y.N."/>
        </authorList>
    </citation>
    <scope>NUCLEOTIDE SEQUENCE</scope>
</reference>
<evidence type="ECO:0000256" key="1">
    <source>
        <dbReference type="ARBA" id="ARBA00004613"/>
    </source>
</evidence>
<dbReference type="InterPro" id="IPR006170">
    <property type="entry name" value="PBP/GOBP"/>
</dbReference>
<dbReference type="AlphaFoldDB" id="A0A0S3J419"/>
<dbReference type="SMART" id="SM00708">
    <property type="entry name" value="PhBP"/>
    <property type="match status" value="1"/>
</dbReference>
<comment type="subcellular location">
    <subcellularLocation>
        <location evidence="1">Secreted</location>
    </subcellularLocation>
</comment>
<reference evidence="6" key="2">
    <citation type="submission" date="2015-08" db="EMBL/GenBank/DDBJ databases">
        <authorList>
            <person name="Babu N.S."/>
            <person name="Beckwith C.J."/>
            <person name="Beseler K.G."/>
            <person name="Brison A."/>
            <person name="Carone J.V."/>
            <person name="Caskin T.P."/>
            <person name="Diamond M."/>
            <person name="Durham M.E."/>
            <person name="Foxe J.M."/>
            <person name="Go M."/>
            <person name="Henderson B.A."/>
            <person name="Jones I.B."/>
            <person name="McGettigan J.A."/>
            <person name="Micheletti S.J."/>
            <person name="Nasrallah M.E."/>
            <person name="Ortiz D."/>
            <person name="Piller C.R."/>
            <person name="Privatt S.R."/>
            <person name="Schneider S.L."/>
            <person name="Sharp S."/>
            <person name="Smith T.C."/>
            <person name="Stanton J.D."/>
            <person name="Ullery H.E."/>
            <person name="Wilson R.J."/>
            <person name="Serrano M.G."/>
            <person name="Buck G."/>
            <person name="Lee V."/>
            <person name="Wang Y."/>
            <person name="Carvalho R."/>
            <person name="Voegtly L."/>
            <person name="Shi R."/>
            <person name="Duckworth R."/>
            <person name="Johnson A."/>
            <person name="Loviza R."/>
            <person name="Walstead R."/>
            <person name="Shah Z."/>
            <person name="Kiflezghi M."/>
            <person name="Wade K."/>
            <person name="Ball S.L."/>
            <person name="Bradley K.W."/>
            <person name="Asai D.J."/>
            <person name="Bowman C.A."/>
            <person name="Russell D.A."/>
            <person name="Pope W.H."/>
            <person name="Jacobs-Sera D."/>
            <person name="Hendrix R.W."/>
            <person name="Hatfull G.F."/>
        </authorList>
    </citation>
    <scope>NUCLEOTIDE SEQUENCE</scope>
</reference>
<protein>
    <submittedName>
        <fullName evidence="6">Odorant binding protein 22</fullName>
    </submittedName>
</protein>
<evidence type="ECO:0000256" key="3">
    <source>
        <dbReference type="ARBA" id="ARBA00022525"/>
    </source>
</evidence>
<dbReference type="PANTHER" id="PTHR11857">
    <property type="entry name" value="ODORANT BINDING PROTEIN-RELATED"/>
    <property type="match status" value="1"/>
</dbReference>
<accession>A0A0S3J419</accession>
<keyword evidence="4 5" id="KW-0732">Signal</keyword>
<dbReference type="PANTHER" id="PTHR11857:SF43">
    <property type="entry name" value="GEO07291P1-RELATED"/>
    <property type="match status" value="1"/>
</dbReference>
<dbReference type="Gene3D" id="1.10.238.20">
    <property type="entry name" value="Pheromone/general odorant binding protein domain"/>
    <property type="match status" value="1"/>
</dbReference>